<dbReference type="RefSeq" id="WP_073404055.1">
    <property type="nucleotide sequence ID" value="NZ_FQTV01000023.1"/>
</dbReference>
<evidence type="ECO:0000256" key="2">
    <source>
        <dbReference type="ARBA" id="ARBA00006275"/>
    </source>
</evidence>
<keyword evidence="9" id="KW-1185">Reference proteome</keyword>
<protein>
    <submittedName>
        <fullName evidence="8">RagB/SusD domain-containing protein</fullName>
    </submittedName>
</protein>
<evidence type="ECO:0000256" key="1">
    <source>
        <dbReference type="ARBA" id="ARBA00004442"/>
    </source>
</evidence>
<dbReference type="Gene3D" id="1.25.40.390">
    <property type="match status" value="1"/>
</dbReference>
<evidence type="ECO:0000256" key="4">
    <source>
        <dbReference type="ARBA" id="ARBA00023136"/>
    </source>
</evidence>
<dbReference type="OrthoDB" id="630434at2"/>
<comment type="subcellular location">
    <subcellularLocation>
        <location evidence="1">Cell outer membrane</location>
    </subcellularLocation>
</comment>
<proteinExistence type="inferred from homology"/>
<dbReference type="PROSITE" id="PS51257">
    <property type="entry name" value="PROKAR_LIPOPROTEIN"/>
    <property type="match status" value="1"/>
</dbReference>
<dbReference type="Proteomes" id="UP000184509">
    <property type="component" value="Unassembled WGS sequence"/>
</dbReference>
<dbReference type="CDD" id="cd08977">
    <property type="entry name" value="SusD"/>
    <property type="match status" value="1"/>
</dbReference>
<evidence type="ECO:0000259" key="6">
    <source>
        <dbReference type="Pfam" id="PF07980"/>
    </source>
</evidence>
<dbReference type="SUPFAM" id="SSF48452">
    <property type="entry name" value="TPR-like"/>
    <property type="match status" value="1"/>
</dbReference>
<reference evidence="8 9" key="1">
    <citation type="submission" date="2016-11" db="EMBL/GenBank/DDBJ databases">
        <authorList>
            <person name="Jaros S."/>
            <person name="Januszkiewicz K."/>
            <person name="Wedrychowicz H."/>
        </authorList>
    </citation>
    <scope>NUCLEOTIDE SEQUENCE [LARGE SCALE GENOMIC DNA]</scope>
    <source>
        <strain evidence="8 9">DSM 26991</strain>
    </source>
</reference>
<name>A0A1M5GZT9_9BACE</name>
<evidence type="ECO:0000313" key="8">
    <source>
        <dbReference type="EMBL" id="SHG09261.1"/>
    </source>
</evidence>
<dbReference type="InterPro" id="IPR033985">
    <property type="entry name" value="SusD-like_N"/>
</dbReference>
<dbReference type="InterPro" id="IPR011990">
    <property type="entry name" value="TPR-like_helical_dom_sf"/>
</dbReference>
<dbReference type="EMBL" id="FQTV01000023">
    <property type="protein sequence ID" value="SHG09261.1"/>
    <property type="molecule type" value="Genomic_DNA"/>
</dbReference>
<gene>
    <name evidence="8" type="ORF">SAMN05444405_12315</name>
</gene>
<dbReference type="STRING" id="1297750.SAMN05444405_12315"/>
<evidence type="ECO:0000256" key="5">
    <source>
        <dbReference type="ARBA" id="ARBA00023237"/>
    </source>
</evidence>
<dbReference type="InterPro" id="IPR012944">
    <property type="entry name" value="SusD_RagB_dom"/>
</dbReference>
<dbReference type="GO" id="GO:0009279">
    <property type="term" value="C:cell outer membrane"/>
    <property type="evidence" value="ECO:0007669"/>
    <property type="project" value="UniProtKB-SubCell"/>
</dbReference>
<evidence type="ECO:0000256" key="3">
    <source>
        <dbReference type="ARBA" id="ARBA00022729"/>
    </source>
</evidence>
<dbReference type="Pfam" id="PF14322">
    <property type="entry name" value="SusD-like_3"/>
    <property type="match status" value="1"/>
</dbReference>
<feature type="domain" description="SusD-like N-terminal" evidence="7">
    <location>
        <begin position="29"/>
        <end position="226"/>
    </location>
</feature>
<keyword evidence="4" id="KW-0472">Membrane</keyword>
<accession>A0A1M5GZT9</accession>
<sequence>MRTTEFYKHTYKILLLNFILLFSSCSNILDLEPEQSVSDASAVVDKKSAEAALAGAYDKLQSDNYYGREFVAAIYLAGNDVTWTGSLNYYRAFNNHSYQSDNTTINTAWYAIYATLNAANQVIDKVSALSSQVLTDTDKNRIVGEAYFIRALSLFDLGRTWGNIPIITKGTITAHDFDGVKQSTQAEVYQQVIKDLQTALSLLPEKVDRSRVTKNTARALLARVYLYSENWEKAEEYSSILIADINDYQLVDYPSFFSNKQTKESIFELLYTTSDKNTHGYYWLSSANGGRHEWAPSEGIVSLLGSSETGGTRKALYSDQSTAINKNFYVGNLYWRTTGDDPAYILRISEQYLIRAEARAKKATPDLTGALSDLNAVRLRAQIKVLTGLSKSEIILAIENERRVEFPFEPHRWFDLVRTKRAGTVLGVTDSDKWIFPIPYNDIQADSDLKQNSSY</sequence>
<evidence type="ECO:0000313" key="9">
    <source>
        <dbReference type="Proteomes" id="UP000184509"/>
    </source>
</evidence>
<dbReference type="AlphaFoldDB" id="A0A1M5GZT9"/>
<keyword evidence="5" id="KW-0998">Cell outer membrane</keyword>
<feature type="domain" description="RagB/SusD" evidence="6">
    <location>
        <begin position="306"/>
        <end position="420"/>
    </location>
</feature>
<dbReference type="Pfam" id="PF07980">
    <property type="entry name" value="SusD_RagB"/>
    <property type="match status" value="1"/>
</dbReference>
<organism evidence="8 9">
    <name type="scientific">Bacteroides luti</name>
    <dbReference type="NCBI Taxonomy" id="1297750"/>
    <lineage>
        <taxon>Bacteria</taxon>
        <taxon>Pseudomonadati</taxon>
        <taxon>Bacteroidota</taxon>
        <taxon>Bacteroidia</taxon>
        <taxon>Bacteroidales</taxon>
        <taxon>Bacteroidaceae</taxon>
        <taxon>Bacteroides</taxon>
    </lineage>
</organism>
<comment type="similarity">
    <text evidence="2">Belongs to the SusD family.</text>
</comment>
<evidence type="ECO:0000259" key="7">
    <source>
        <dbReference type="Pfam" id="PF14322"/>
    </source>
</evidence>
<keyword evidence="3" id="KW-0732">Signal</keyword>